<name>A0A1G2BSD4_9BACT</name>
<evidence type="ECO:0000313" key="8">
    <source>
        <dbReference type="Proteomes" id="UP000177349"/>
    </source>
</evidence>
<dbReference type="AlphaFoldDB" id="A0A1G2BSD4"/>
<feature type="transmembrane region" description="Helical" evidence="6">
    <location>
        <begin position="387"/>
        <end position="409"/>
    </location>
</feature>
<feature type="transmembrane region" description="Helical" evidence="6">
    <location>
        <begin position="87"/>
        <end position="110"/>
    </location>
</feature>
<evidence type="ECO:0000256" key="5">
    <source>
        <dbReference type="ARBA" id="ARBA00023136"/>
    </source>
</evidence>
<evidence type="ECO:0000313" key="7">
    <source>
        <dbReference type="EMBL" id="OGY91147.1"/>
    </source>
</evidence>
<feature type="transmembrane region" description="Helical" evidence="6">
    <location>
        <begin position="16"/>
        <end position="36"/>
    </location>
</feature>
<dbReference type="Proteomes" id="UP000177349">
    <property type="component" value="Unassembled WGS sequence"/>
</dbReference>
<dbReference type="PANTHER" id="PTHR30250:SF11">
    <property type="entry name" value="O-ANTIGEN TRANSPORTER-RELATED"/>
    <property type="match status" value="1"/>
</dbReference>
<dbReference type="Pfam" id="PF01943">
    <property type="entry name" value="Polysacc_synt"/>
    <property type="match status" value="1"/>
</dbReference>
<keyword evidence="5 6" id="KW-0472">Membrane</keyword>
<dbReference type="InterPro" id="IPR050833">
    <property type="entry name" value="Poly_Biosynth_Transport"/>
</dbReference>
<feature type="transmembrane region" description="Helical" evidence="6">
    <location>
        <begin position="421"/>
        <end position="440"/>
    </location>
</feature>
<gene>
    <name evidence="7" type="ORF">A3B31_01330</name>
</gene>
<evidence type="ECO:0000256" key="2">
    <source>
        <dbReference type="ARBA" id="ARBA00022475"/>
    </source>
</evidence>
<feature type="transmembrane region" description="Helical" evidence="6">
    <location>
        <begin position="364"/>
        <end position="381"/>
    </location>
</feature>
<dbReference type="InterPro" id="IPR002797">
    <property type="entry name" value="Polysacc_synth"/>
</dbReference>
<evidence type="ECO:0000256" key="1">
    <source>
        <dbReference type="ARBA" id="ARBA00004651"/>
    </source>
</evidence>
<sequence length="483" mass="53244">MNDTANKVFANTAGQVILRSIDVVIGIASLALITRYLGQSGFGHYTTVYAILQLFVVIIDLGLYLTLLREISSSEETRIPAITNNIFTIRVVSSVALLALAILTISLSPYPAEVKFGTMTLSASFLFATLIATLTALFQKHLQMVKIALLNLVNKLLFFAATIIIVSQGLGLQAIFIGASLASVLSFALLWYLLRTIPTPVRLAFAYDPVYWKRVLSISWPLAVTTALNLIYFKADTIILSLYHAPEAVGIYGASYRVLEIIASFPHMFMGLILPLLTAAWVAHDDRTLHAIWRKAFAFFAFISFPMIVGALVVGRPLMRMIVGDDFSISGDLLKILVVATAAIFFGTLYTYMVLVIDRQRDMIRYFLITAALALVGYFLFIPSFSFWGAAWVTVASEILIVIGAWTVIKQSFTPHIPWAICGKLASASAFMGIVTWLLLPFVPLLPLIVLAAAIYFITTLLIRAITITELRTLILPRRNGTD</sequence>
<feature type="transmembrane region" description="Helical" evidence="6">
    <location>
        <begin position="147"/>
        <end position="166"/>
    </location>
</feature>
<evidence type="ECO:0000256" key="4">
    <source>
        <dbReference type="ARBA" id="ARBA00022989"/>
    </source>
</evidence>
<dbReference type="PANTHER" id="PTHR30250">
    <property type="entry name" value="PST FAMILY PREDICTED COLANIC ACID TRANSPORTER"/>
    <property type="match status" value="1"/>
</dbReference>
<evidence type="ECO:0000256" key="3">
    <source>
        <dbReference type="ARBA" id="ARBA00022692"/>
    </source>
</evidence>
<feature type="transmembrane region" description="Helical" evidence="6">
    <location>
        <begin position="116"/>
        <end position="138"/>
    </location>
</feature>
<feature type="transmembrane region" description="Helical" evidence="6">
    <location>
        <begin position="48"/>
        <end position="67"/>
    </location>
</feature>
<feature type="transmembrane region" description="Helical" evidence="6">
    <location>
        <begin position="172"/>
        <end position="194"/>
    </location>
</feature>
<comment type="caution">
    <text evidence="7">The sequence shown here is derived from an EMBL/GenBank/DDBJ whole genome shotgun (WGS) entry which is preliminary data.</text>
</comment>
<feature type="transmembrane region" description="Helical" evidence="6">
    <location>
        <begin position="446"/>
        <end position="469"/>
    </location>
</feature>
<dbReference type="CDD" id="cd13128">
    <property type="entry name" value="MATE_Wzx_like"/>
    <property type="match status" value="1"/>
</dbReference>
<comment type="subcellular location">
    <subcellularLocation>
        <location evidence="1">Cell membrane</location>
        <topology evidence="1">Multi-pass membrane protein</topology>
    </subcellularLocation>
</comment>
<dbReference type="GO" id="GO:0005886">
    <property type="term" value="C:plasma membrane"/>
    <property type="evidence" value="ECO:0007669"/>
    <property type="project" value="UniProtKB-SubCell"/>
</dbReference>
<protein>
    <submittedName>
        <fullName evidence="7">Uncharacterized protein</fullName>
    </submittedName>
</protein>
<keyword evidence="2" id="KW-1003">Cell membrane</keyword>
<evidence type="ECO:0000256" key="6">
    <source>
        <dbReference type="SAM" id="Phobius"/>
    </source>
</evidence>
<reference evidence="7 8" key="1">
    <citation type="journal article" date="2016" name="Nat. Commun.">
        <title>Thousands of microbial genomes shed light on interconnected biogeochemical processes in an aquifer system.</title>
        <authorList>
            <person name="Anantharaman K."/>
            <person name="Brown C.T."/>
            <person name="Hug L.A."/>
            <person name="Sharon I."/>
            <person name="Castelle C.J."/>
            <person name="Probst A.J."/>
            <person name="Thomas B.C."/>
            <person name="Singh A."/>
            <person name="Wilkins M.J."/>
            <person name="Karaoz U."/>
            <person name="Brodie E.L."/>
            <person name="Williams K.H."/>
            <person name="Hubbard S.S."/>
            <person name="Banfield J.F."/>
        </authorList>
    </citation>
    <scope>NUCLEOTIDE SEQUENCE [LARGE SCALE GENOMIC DNA]</scope>
</reference>
<proteinExistence type="predicted"/>
<feature type="transmembrane region" description="Helical" evidence="6">
    <location>
        <begin position="215"/>
        <end position="233"/>
    </location>
</feature>
<keyword evidence="3 6" id="KW-0812">Transmembrane</keyword>
<feature type="transmembrane region" description="Helical" evidence="6">
    <location>
        <begin position="265"/>
        <end position="284"/>
    </location>
</feature>
<dbReference type="EMBL" id="MHKN01000048">
    <property type="protein sequence ID" value="OGY91147.1"/>
    <property type="molecule type" value="Genomic_DNA"/>
</dbReference>
<keyword evidence="4 6" id="KW-1133">Transmembrane helix</keyword>
<feature type="transmembrane region" description="Helical" evidence="6">
    <location>
        <begin position="334"/>
        <end position="357"/>
    </location>
</feature>
<accession>A0A1G2BSD4</accession>
<feature type="transmembrane region" description="Helical" evidence="6">
    <location>
        <begin position="296"/>
        <end position="314"/>
    </location>
</feature>
<organism evidence="7 8">
    <name type="scientific">Candidatus Komeilibacteria bacterium RIFCSPLOWO2_01_FULL_53_11</name>
    <dbReference type="NCBI Taxonomy" id="1798552"/>
    <lineage>
        <taxon>Bacteria</taxon>
        <taxon>Candidatus Komeiliibacteriota</taxon>
    </lineage>
</organism>